<dbReference type="OrthoDB" id="10062932at2759"/>
<reference evidence="3 4" key="1">
    <citation type="submission" date="2018-11" db="EMBL/GenBank/DDBJ databases">
        <authorList>
            <consortium name="Pathogen Informatics"/>
        </authorList>
    </citation>
    <scope>NUCLEOTIDE SEQUENCE [LARGE SCALE GENOMIC DNA]</scope>
</reference>
<keyword evidence="4" id="KW-1185">Reference proteome</keyword>
<organism evidence="3 4">
    <name type="scientific">Anisakis simplex</name>
    <name type="common">Herring worm</name>
    <dbReference type="NCBI Taxonomy" id="6269"/>
    <lineage>
        <taxon>Eukaryota</taxon>
        <taxon>Metazoa</taxon>
        <taxon>Ecdysozoa</taxon>
        <taxon>Nematoda</taxon>
        <taxon>Chromadorea</taxon>
        <taxon>Rhabditida</taxon>
        <taxon>Spirurina</taxon>
        <taxon>Ascaridomorpha</taxon>
        <taxon>Ascaridoidea</taxon>
        <taxon>Anisakidae</taxon>
        <taxon>Anisakis</taxon>
        <taxon>Anisakis simplex complex</taxon>
    </lineage>
</organism>
<evidence type="ECO:0000256" key="2">
    <source>
        <dbReference type="SAM" id="Phobius"/>
    </source>
</evidence>
<feature type="compositionally biased region" description="Polar residues" evidence="1">
    <location>
        <begin position="175"/>
        <end position="193"/>
    </location>
</feature>
<keyword evidence="2" id="KW-0812">Transmembrane</keyword>
<keyword evidence="2" id="KW-1133">Transmembrane helix</keyword>
<protein>
    <submittedName>
        <fullName evidence="3">Uncharacterized protein</fullName>
    </submittedName>
</protein>
<sequence>MFWILPNGTRIDVVDSATDSSSGPIFALATHQDGSNATFGLNVSHSQLVIPEVHKGMDGRYVCVMEDAQQRVFFIPYVISSINFSQSLMVSLSVAVCFAIACLLVLIFDRYCKSLLSVKICCSNGGGDNYDRNRNLSSDQLSISDHTSPIQQRKQQRFAMNHMNFVVDDEISTKMDSSSRCSTDSNNHSSASMKSVKDTDTYNSGNNSDDNDKDRHVSNSITNSTVLSHELTIPVSDSIHL</sequence>
<evidence type="ECO:0000313" key="3">
    <source>
        <dbReference type="EMBL" id="VDK27724.1"/>
    </source>
</evidence>
<feature type="transmembrane region" description="Helical" evidence="2">
    <location>
        <begin position="88"/>
        <end position="108"/>
    </location>
</feature>
<keyword evidence="2" id="KW-0472">Membrane</keyword>
<dbReference type="AlphaFoldDB" id="A0A3P6Q4C7"/>
<dbReference type="EMBL" id="UYRR01015154">
    <property type="protein sequence ID" value="VDK27724.1"/>
    <property type="molecule type" value="Genomic_DNA"/>
</dbReference>
<proteinExistence type="predicted"/>
<feature type="region of interest" description="Disordered" evidence="1">
    <location>
        <begin position="175"/>
        <end position="218"/>
    </location>
</feature>
<gene>
    <name evidence="3" type="ORF">ASIM_LOCUS6755</name>
</gene>
<accession>A0A3P6Q4C7</accession>
<evidence type="ECO:0000256" key="1">
    <source>
        <dbReference type="SAM" id="MobiDB-lite"/>
    </source>
</evidence>
<dbReference type="Proteomes" id="UP000267096">
    <property type="component" value="Unassembled WGS sequence"/>
</dbReference>
<name>A0A3P6Q4C7_ANISI</name>
<evidence type="ECO:0000313" key="4">
    <source>
        <dbReference type="Proteomes" id="UP000267096"/>
    </source>
</evidence>